<dbReference type="GO" id="GO:0061709">
    <property type="term" value="P:reticulophagy"/>
    <property type="evidence" value="ECO:0007669"/>
    <property type="project" value="TreeGrafter"/>
</dbReference>
<feature type="transmembrane region" description="Helical" evidence="18">
    <location>
        <begin position="191"/>
        <end position="210"/>
    </location>
</feature>
<feature type="compositionally biased region" description="Basic residues" evidence="19">
    <location>
        <begin position="42"/>
        <end position="51"/>
    </location>
</feature>
<evidence type="ECO:0000256" key="13">
    <source>
        <dbReference type="ARBA" id="ARBA00023136"/>
    </source>
</evidence>
<comment type="subcellular location">
    <subcellularLocation>
        <location evidence="1">Cytoplasmic vesicle membrane</location>
        <topology evidence="1">Multi-pass membrane protein</topology>
    </subcellularLocation>
    <subcellularLocation>
        <location evidence="2">Endoplasmic reticulum membrane</location>
        <topology evidence="2">Multi-pass membrane protein</topology>
    </subcellularLocation>
    <subcellularLocation>
        <location evidence="4">Golgi apparatus membrane</location>
        <topology evidence="4">Multi-pass membrane protein</topology>
    </subcellularLocation>
    <subcellularLocation>
        <location evidence="3 18">Preautophagosomal structure membrane</location>
        <topology evidence="3 18">Multi-pass membrane protein</topology>
    </subcellularLocation>
</comment>
<evidence type="ECO:0000256" key="19">
    <source>
        <dbReference type="SAM" id="MobiDB-lite"/>
    </source>
</evidence>
<evidence type="ECO:0000256" key="1">
    <source>
        <dbReference type="ARBA" id="ARBA00004439"/>
    </source>
</evidence>
<evidence type="ECO:0000256" key="18">
    <source>
        <dbReference type="RuleBase" id="RU364027"/>
    </source>
</evidence>
<comment type="catalytic activity">
    <reaction evidence="16">
        <text>a 1,2-diacyl-sn-glycero-3-phospho-(1D-myo-inositol-3-phosphate)(in) = a 1,2-diacyl-sn-glycero-3-phospho-(1D-myo-inositol-3-phosphate)(out)</text>
        <dbReference type="Rhea" id="RHEA:67920"/>
        <dbReference type="ChEBI" id="CHEBI:58088"/>
    </reaction>
</comment>
<evidence type="ECO:0000256" key="2">
    <source>
        <dbReference type="ARBA" id="ARBA00004477"/>
    </source>
</evidence>
<accession>A0A8H7ZP91</accession>
<keyword evidence="7 18" id="KW-0813">Transport</keyword>
<evidence type="ECO:0000256" key="10">
    <source>
        <dbReference type="ARBA" id="ARBA00023006"/>
    </source>
</evidence>
<evidence type="ECO:0000256" key="7">
    <source>
        <dbReference type="ARBA" id="ARBA00022448"/>
    </source>
</evidence>
<dbReference type="GO" id="GO:0000139">
    <property type="term" value="C:Golgi membrane"/>
    <property type="evidence" value="ECO:0007669"/>
    <property type="project" value="UniProtKB-SubCell"/>
</dbReference>
<evidence type="ECO:0000256" key="9">
    <source>
        <dbReference type="ARBA" id="ARBA00022989"/>
    </source>
</evidence>
<protein>
    <recommendedName>
        <fullName evidence="6 18">Autophagy-related protein 9</fullName>
    </recommendedName>
</protein>
<evidence type="ECO:0000256" key="6">
    <source>
        <dbReference type="ARBA" id="ARBA00018074"/>
    </source>
</evidence>
<comment type="catalytic activity">
    <reaction evidence="15">
        <text>a 1,2-diacyl-sn-glycero-3-phosphoethanolamine(in) = a 1,2-diacyl-sn-glycero-3-phosphoethanolamine(out)</text>
        <dbReference type="Rhea" id="RHEA:38895"/>
        <dbReference type="ChEBI" id="CHEBI:64612"/>
    </reaction>
</comment>
<evidence type="ECO:0000256" key="8">
    <source>
        <dbReference type="ARBA" id="ARBA00022692"/>
    </source>
</evidence>
<dbReference type="GO" id="GO:0000422">
    <property type="term" value="P:autophagy of mitochondrion"/>
    <property type="evidence" value="ECO:0007669"/>
    <property type="project" value="TreeGrafter"/>
</dbReference>
<reference evidence="20 21" key="1">
    <citation type="journal article" name="Sci. Rep.">
        <title>Genome-scale phylogenetic analyses confirm Olpidium as the closest living zoosporic fungus to the non-flagellated, terrestrial fungi.</title>
        <authorList>
            <person name="Chang Y."/>
            <person name="Rochon D."/>
            <person name="Sekimoto S."/>
            <person name="Wang Y."/>
            <person name="Chovatia M."/>
            <person name="Sandor L."/>
            <person name="Salamov A."/>
            <person name="Grigoriev I.V."/>
            <person name="Stajich J.E."/>
            <person name="Spatafora J.W."/>
        </authorList>
    </citation>
    <scope>NUCLEOTIDE SEQUENCE [LARGE SCALE GENOMIC DNA]</scope>
    <source>
        <strain evidence="20">S191</strain>
    </source>
</reference>
<dbReference type="InterPro" id="IPR007241">
    <property type="entry name" value="Autophagy-rel_prot_9"/>
</dbReference>
<dbReference type="GO" id="GO:0006869">
    <property type="term" value="P:lipid transport"/>
    <property type="evidence" value="ECO:0007669"/>
    <property type="project" value="UniProtKB-KW"/>
</dbReference>
<feature type="compositionally biased region" description="Basic and acidic residues" evidence="19">
    <location>
        <begin position="55"/>
        <end position="64"/>
    </location>
</feature>
<feature type="compositionally biased region" description="Basic and acidic residues" evidence="19">
    <location>
        <begin position="76"/>
        <end position="90"/>
    </location>
</feature>
<name>A0A8H7ZP91_9FUNG</name>
<comment type="caution">
    <text evidence="20">The sequence shown here is derived from an EMBL/GenBank/DDBJ whole genome shotgun (WGS) entry which is preliminary data.</text>
</comment>
<dbReference type="AlphaFoldDB" id="A0A8H7ZP91"/>
<evidence type="ECO:0000313" key="20">
    <source>
        <dbReference type="EMBL" id="KAG5456822.1"/>
    </source>
</evidence>
<gene>
    <name evidence="20" type="ORF">BJ554DRAFT_3326</name>
</gene>
<keyword evidence="10 18" id="KW-0072">Autophagy</keyword>
<feature type="compositionally biased region" description="Acidic residues" evidence="19">
    <location>
        <begin position="65"/>
        <end position="75"/>
    </location>
</feature>
<evidence type="ECO:0000256" key="4">
    <source>
        <dbReference type="ARBA" id="ARBA00004653"/>
    </source>
</evidence>
<comment type="catalytic activity">
    <reaction evidence="14">
        <text>a 1,2-diacyl-sn-glycero-3-phospho-L-serine(in) = a 1,2-diacyl-sn-glycero-3-phospho-L-serine(out)</text>
        <dbReference type="Rhea" id="RHEA:38663"/>
        <dbReference type="ChEBI" id="CHEBI:57262"/>
    </reaction>
</comment>
<dbReference type="GO" id="GO:0030659">
    <property type="term" value="C:cytoplasmic vesicle membrane"/>
    <property type="evidence" value="ECO:0007669"/>
    <property type="project" value="UniProtKB-SubCell"/>
</dbReference>
<sequence length="363" mass="40671">MRSSPSSSAHLRSQPQTPEVPGAYARAGVRVPAGGPTAGEQHRRRPHHQPLHPRSYYDGHLREGLEEEADEDSDLEQGHYRPDVRVRSEPDVDGEDEEDVESERGDLLGPPLSLMIEMNPLEADLQRRKRGARPAQQQQQRARHAAGGTGGRFPFRFLDRHPNGDSNAVGAESKVDVLSPVRTSFGRKMQLLLVLVLFAVFWAWQALQIIQKLPELKEMQEFYNVALQISDQDIDTVAWKDVVNRLIAAKELLPAPGVGSSSSAGGGISSQPPPLPSANRLSAHDITNRIMRKENFMVALFNKDLFDLSVPFVPHLRRKQILTRTLEWNLSFCVLGYVFNRHGQIRRKLLKDTKREDLAAGCV</sequence>
<keyword evidence="12 18" id="KW-0445">Lipid transport</keyword>
<keyword evidence="13 18" id="KW-0472">Membrane</keyword>
<keyword evidence="8 18" id="KW-0812">Transmembrane</keyword>
<evidence type="ECO:0000256" key="5">
    <source>
        <dbReference type="ARBA" id="ARBA00006185"/>
    </source>
</evidence>
<dbReference type="GO" id="GO:0034727">
    <property type="term" value="P:piecemeal microautophagy of the nucleus"/>
    <property type="evidence" value="ECO:0007669"/>
    <property type="project" value="TreeGrafter"/>
</dbReference>
<dbReference type="EMBL" id="JAEFCI010011101">
    <property type="protein sequence ID" value="KAG5456822.1"/>
    <property type="molecule type" value="Genomic_DNA"/>
</dbReference>
<feature type="compositionally biased region" description="Acidic residues" evidence="19">
    <location>
        <begin position="91"/>
        <end position="101"/>
    </location>
</feature>
<feature type="region of interest" description="Disordered" evidence="19">
    <location>
        <begin position="126"/>
        <end position="149"/>
    </location>
</feature>
<proteinExistence type="inferred from homology"/>
<dbReference type="GO" id="GO:0005789">
    <property type="term" value="C:endoplasmic reticulum membrane"/>
    <property type="evidence" value="ECO:0007669"/>
    <property type="project" value="UniProtKB-SubCell"/>
</dbReference>
<evidence type="ECO:0000256" key="17">
    <source>
        <dbReference type="ARBA" id="ARBA00024631"/>
    </source>
</evidence>
<dbReference type="PANTHER" id="PTHR13038:SF10">
    <property type="entry name" value="AUTOPHAGY-RELATED PROTEIN 9"/>
    <property type="match status" value="1"/>
</dbReference>
<comment type="similarity">
    <text evidence="5 18">Belongs to the ATG9 family.</text>
</comment>
<evidence type="ECO:0000313" key="21">
    <source>
        <dbReference type="Proteomes" id="UP000673691"/>
    </source>
</evidence>
<evidence type="ECO:0000256" key="16">
    <source>
        <dbReference type="ARBA" id="ARBA00024621"/>
    </source>
</evidence>
<feature type="region of interest" description="Disordered" evidence="19">
    <location>
        <begin position="1"/>
        <end position="111"/>
    </location>
</feature>
<dbReference type="GO" id="GO:0034497">
    <property type="term" value="P:protein localization to phagophore assembly site"/>
    <property type="evidence" value="ECO:0007669"/>
    <property type="project" value="TreeGrafter"/>
</dbReference>
<evidence type="ECO:0000256" key="3">
    <source>
        <dbReference type="ARBA" id="ARBA00004511"/>
    </source>
</evidence>
<evidence type="ECO:0000256" key="11">
    <source>
        <dbReference type="ARBA" id="ARBA00023034"/>
    </source>
</evidence>
<keyword evidence="9 18" id="KW-1133">Transmembrane helix</keyword>
<evidence type="ECO:0000256" key="14">
    <source>
        <dbReference type="ARBA" id="ARBA00024479"/>
    </source>
</evidence>
<evidence type="ECO:0000256" key="15">
    <source>
        <dbReference type="ARBA" id="ARBA00024615"/>
    </source>
</evidence>
<dbReference type="OrthoDB" id="5570257at2759"/>
<keyword evidence="11" id="KW-0333">Golgi apparatus</keyword>
<dbReference type="PANTHER" id="PTHR13038">
    <property type="entry name" value="APG9 AUTOPHAGY 9"/>
    <property type="match status" value="1"/>
</dbReference>
<dbReference type="Pfam" id="PF04109">
    <property type="entry name" value="ATG9"/>
    <property type="match status" value="1"/>
</dbReference>
<organism evidence="20 21">
    <name type="scientific">Olpidium bornovanus</name>
    <dbReference type="NCBI Taxonomy" id="278681"/>
    <lineage>
        <taxon>Eukaryota</taxon>
        <taxon>Fungi</taxon>
        <taxon>Fungi incertae sedis</taxon>
        <taxon>Olpidiomycota</taxon>
        <taxon>Olpidiomycotina</taxon>
        <taxon>Olpidiomycetes</taxon>
        <taxon>Olpidiales</taxon>
        <taxon>Olpidiaceae</taxon>
        <taxon>Olpidium</taxon>
    </lineage>
</organism>
<dbReference type="Proteomes" id="UP000673691">
    <property type="component" value="Unassembled WGS sequence"/>
</dbReference>
<dbReference type="GO" id="GO:0005776">
    <property type="term" value="C:autophagosome"/>
    <property type="evidence" value="ECO:0007669"/>
    <property type="project" value="TreeGrafter"/>
</dbReference>
<dbReference type="GO" id="GO:0034045">
    <property type="term" value="C:phagophore assembly site membrane"/>
    <property type="evidence" value="ECO:0007669"/>
    <property type="project" value="UniProtKB-SubCell"/>
</dbReference>
<comment type="function">
    <text evidence="18">Phospholipid scramblase involved in autophagy. Cycles between the preautophagosomal structure/phagophore assembly site (PAS) and the cytoplasmic vesicle pool and supplies membrane for the growing autophagosome. Lipid scramblase activity plays a key role in preautophagosomal structure/phagophore assembly by distributing the phospholipids that arrive through ATG2 from the cytoplasmic to the luminal leaflet of the bilayer, thereby driving autophagosomal membrane expansion.</text>
</comment>
<evidence type="ECO:0000256" key="12">
    <source>
        <dbReference type="ARBA" id="ARBA00023055"/>
    </source>
</evidence>
<keyword evidence="21" id="KW-1185">Reference proteome</keyword>
<comment type="catalytic activity">
    <reaction evidence="17">
        <text>a 1,2-diacyl-sn-glycero-3-phosphocholine(in) = a 1,2-diacyl-sn-glycero-3-phosphocholine(out)</text>
        <dbReference type="Rhea" id="RHEA:38571"/>
        <dbReference type="ChEBI" id="CHEBI:57643"/>
    </reaction>
</comment>
<comment type="caution">
    <text evidence="18">Lacks conserved residue(s) required for the propagation of feature annotation.</text>
</comment>